<organism evidence="1 2">
    <name type="scientific">Chelonia mydas</name>
    <name type="common">Green sea-turtle</name>
    <name type="synonym">Chelonia agassizi</name>
    <dbReference type="NCBI Taxonomy" id="8469"/>
    <lineage>
        <taxon>Eukaryota</taxon>
        <taxon>Metazoa</taxon>
        <taxon>Chordata</taxon>
        <taxon>Craniata</taxon>
        <taxon>Vertebrata</taxon>
        <taxon>Euteleostomi</taxon>
        <taxon>Archelosauria</taxon>
        <taxon>Testudinata</taxon>
        <taxon>Testudines</taxon>
        <taxon>Cryptodira</taxon>
        <taxon>Durocryptodira</taxon>
        <taxon>Americhelydia</taxon>
        <taxon>Chelonioidea</taxon>
        <taxon>Cheloniidae</taxon>
        <taxon>Chelonia</taxon>
    </lineage>
</organism>
<gene>
    <name evidence="1" type="ORF">UY3_02651</name>
</gene>
<sequence>MSWPPLPTASIGLERQTVASGSCDRPNLRTLQGTETSRVTWVTVHEPVTVKIRSTRSDVVYDHSLAHSLRGTVAVFQKGVPWGEEKTPETRVNMRSIKKHHVDYFNFNLVDDKYAVEYESRWESNRRSI</sequence>
<accession>M7CGU2</accession>
<dbReference type="AlphaFoldDB" id="M7CGU2"/>
<dbReference type="Proteomes" id="UP000031443">
    <property type="component" value="Unassembled WGS sequence"/>
</dbReference>
<evidence type="ECO:0000313" key="2">
    <source>
        <dbReference type="Proteomes" id="UP000031443"/>
    </source>
</evidence>
<reference evidence="2" key="1">
    <citation type="journal article" date="2013" name="Nat. Genet.">
        <title>The draft genomes of soft-shell turtle and green sea turtle yield insights into the development and evolution of the turtle-specific body plan.</title>
        <authorList>
            <person name="Wang Z."/>
            <person name="Pascual-Anaya J."/>
            <person name="Zadissa A."/>
            <person name="Li W."/>
            <person name="Niimura Y."/>
            <person name="Huang Z."/>
            <person name="Li C."/>
            <person name="White S."/>
            <person name="Xiong Z."/>
            <person name="Fang D."/>
            <person name="Wang B."/>
            <person name="Ming Y."/>
            <person name="Chen Y."/>
            <person name="Zheng Y."/>
            <person name="Kuraku S."/>
            <person name="Pignatelli M."/>
            <person name="Herrero J."/>
            <person name="Beal K."/>
            <person name="Nozawa M."/>
            <person name="Li Q."/>
            <person name="Wang J."/>
            <person name="Zhang H."/>
            <person name="Yu L."/>
            <person name="Shigenobu S."/>
            <person name="Wang J."/>
            <person name="Liu J."/>
            <person name="Flicek P."/>
            <person name="Searle S."/>
            <person name="Wang J."/>
            <person name="Kuratani S."/>
            <person name="Yin Y."/>
            <person name="Aken B."/>
            <person name="Zhang G."/>
            <person name="Irie N."/>
        </authorList>
    </citation>
    <scope>NUCLEOTIDE SEQUENCE [LARGE SCALE GENOMIC DNA]</scope>
</reference>
<protein>
    <submittedName>
        <fullName evidence="1">Uncharacterized protein</fullName>
    </submittedName>
</protein>
<dbReference type="EMBL" id="KB514475">
    <property type="protein sequence ID" value="EMP40147.1"/>
    <property type="molecule type" value="Genomic_DNA"/>
</dbReference>
<name>M7CGU2_CHEMY</name>
<proteinExistence type="predicted"/>
<keyword evidence="2" id="KW-1185">Reference proteome</keyword>
<evidence type="ECO:0000313" key="1">
    <source>
        <dbReference type="EMBL" id="EMP40147.1"/>
    </source>
</evidence>